<protein>
    <recommendedName>
        <fullName evidence="3">amidase</fullName>
        <ecNumber evidence="3">3.5.1.4</ecNumber>
    </recommendedName>
</protein>
<evidence type="ECO:0000259" key="7">
    <source>
        <dbReference type="Pfam" id="PF01425"/>
    </source>
</evidence>
<dbReference type="EMBL" id="HG793130">
    <property type="protein sequence ID" value="CDK29429.1"/>
    <property type="molecule type" value="Genomic_DNA"/>
</dbReference>
<gene>
    <name evidence="8" type="ORF">KUCA_T00005417001</name>
</gene>
<dbReference type="RefSeq" id="XP_022461415.1">
    <property type="nucleotide sequence ID" value="XM_022600611.1"/>
</dbReference>
<dbReference type="OrthoDB" id="6428749at2759"/>
<feature type="binding site" evidence="6">
    <location>
        <position position="209"/>
    </location>
    <ligand>
        <name>substrate</name>
    </ligand>
</feature>
<evidence type="ECO:0000256" key="5">
    <source>
        <dbReference type="PIRSR" id="PIRSR001221-1"/>
    </source>
</evidence>
<dbReference type="PANTHER" id="PTHR46072">
    <property type="entry name" value="AMIDASE-RELATED-RELATED"/>
    <property type="match status" value="1"/>
</dbReference>
<dbReference type="InterPro" id="IPR020556">
    <property type="entry name" value="Amidase_CS"/>
</dbReference>
<dbReference type="InterPro" id="IPR036928">
    <property type="entry name" value="AS_sf"/>
</dbReference>
<dbReference type="PROSITE" id="PS00571">
    <property type="entry name" value="AMIDASES"/>
    <property type="match status" value="1"/>
</dbReference>
<comment type="catalytic activity">
    <reaction evidence="1">
        <text>a monocarboxylic acid amide + H2O = a monocarboxylate + NH4(+)</text>
        <dbReference type="Rhea" id="RHEA:12020"/>
        <dbReference type="ChEBI" id="CHEBI:15377"/>
        <dbReference type="ChEBI" id="CHEBI:28938"/>
        <dbReference type="ChEBI" id="CHEBI:35757"/>
        <dbReference type="ChEBI" id="CHEBI:83628"/>
        <dbReference type="EC" id="3.5.1.4"/>
    </reaction>
</comment>
<comment type="similarity">
    <text evidence="2">Belongs to the amidase family.</text>
</comment>
<dbReference type="AlphaFoldDB" id="W6MRT5"/>
<evidence type="ECO:0000256" key="4">
    <source>
        <dbReference type="ARBA" id="ARBA00022801"/>
    </source>
</evidence>
<dbReference type="HOGENOM" id="CLU_009600_9_2_1"/>
<evidence type="ECO:0000256" key="1">
    <source>
        <dbReference type="ARBA" id="ARBA00001311"/>
    </source>
</evidence>
<proteinExistence type="inferred from homology"/>
<organism evidence="8 9">
    <name type="scientific">Kuraishia capsulata CBS 1993</name>
    <dbReference type="NCBI Taxonomy" id="1382522"/>
    <lineage>
        <taxon>Eukaryota</taxon>
        <taxon>Fungi</taxon>
        <taxon>Dikarya</taxon>
        <taxon>Ascomycota</taxon>
        <taxon>Saccharomycotina</taxon>
        <taxon>Pichiomycetes</taxon>
        <taxon>Pichiales</taxon>
        <taxon>Pichiaceae</taxon>
        <taxon>Kuraishia</taxon>
    </lineage>
</organism>
<dbReference type="GeneID" id="34522803"/>
<feature type="domain" description="Amidase" evidence="7">
    <location>
        <begin position="78"/>
        <end position="535"/>
    </location>
</feature>
<dbReference type="Pfam" id="PF01425">
    <property type="entry name" value="Amidase"/>
    <property type="match status" value="1"/>
</dbReference>
<evidence type="ECO:0000256" key="3">
    <source>
        <dbReference type="ARBA" id="ARBA00012922"/>
    </source>
</evidence>
<dbReference type="Gene3D" id="3.90.1300.10">
    <property type="entry name" value="Amidase signature (AS) domain"/>
    <property type="match status" value="1"/>
</dbReference>
<dbReference type="Proteomes" id="UP000019384">
    <property type="component" value="Unassembled WGS sequence"/>
</dbReference>
<keyword evidence="9" id="KW-1185">Reference proteome</keyword>
<evidence type="ECO:0000256" key="6">
    <source>
        <dbReference type="PIRSR" id="PIRSR001221-2"/>
    </source>
</evidence>
<feature type="active site" description="Acyl-ester intermediate" evidence="5">
    <location>
        <position position="233"/>
    </location>
</feature>
<sequence>MTAPDWKTFPAEIQEKLYQNIPEEWRDKTLKDKMLAEGFINAKEFIDTLVPDSEKKITSLDAPTLAKVIASRELTSYEVAKAFFHRAALAQQLTNCVIESWYPAALAKAKELDKILEETGKVVGPLHGVPISLKDQVDIAGFDSSIGYIGTYNHPKSENALLATILENAGAVTYVKTTVPMAMMAPETVSNIHGYTSNSLNINLTSGGSSGGEGSLIGAQGSPLGVGTDIGGSIRIPSAFQGLYGLRPSHGRVPYLRVTNSYSGQDTMPSVIGPLSPSLEGIELFMQTVVGAEPWRQDHKVVPIPWRDASEFKTRKLTIGVMAYDGCIMPNPPVLRAVDECVAALKRAGHEVIEWKFEEQAEFSDVGGKIFAADLGQEIRDTCAISGEPVVPVVEYLVDESTFPEILNVNQWWDLCNKKYELQTKFLAAWAESASKTASGREIDAIICPVWATPPFEKNKFESAVLGYSVPFNVVDSSVVIVPVTKVDKLIDLKDETYTPKNAKDQQVYDSYNPEVYHGIPICVQVACKRLEEEKAIAIASVLADSLK</sequence>
<feature type="binding site" evidence="6">
    <location>
        <begin position="230"/>
        <end position="233"/>
    </location>
    <ligand>
        <name>substrate</name>
    </ligand>
</feature>
<feature type="active site" description="Charge relay system" evidence="5">
    <location>
        <position position="209"/>
    </location>
</feature>
<accession>W6MRT5</accession>
<feature type="active site" description="Charge relay system" evidence="5">
    <location>
        <position position="134"/>
    </location>
</feature>
<dbReference type="PANTHER" id="PTHR46072:SF11">
    <property type="entry name" value="AMIDASE-RELATED"/>
    <property type="match status" value="1"/>
</dbReference>
<keyword evidence="4" id="KW-0378">Hydrolase</keyword>
<feature type="binding site" evidence="6">
    <location>
        <position position="183"/>
    </location>
    <ligand>
        <name>substrate</name>
    </ligand>
</feature>
<dbReference type="SUPFAM" id="SSF75304">
    <property type="entry name" value="Amidase signature (AS) enzymes"/>
    <property type="match status" value="1"/>
</dbReference>
<evidence type="ECO:0000313" key="8">
    <source>
        <dbReference type="EMBL" id="CDK29429.1"/>
    </source>
</evidence>
<reference evidence="8" key="1">
    <citation type="submission" date="2013-12" db="EMBL/GenBank/DDBJ databases">
        <authorList>
            <person name="Genoscope - CEA"/>
        </authorList>
    </citation>
    <scope>NUCLEOTIDE SEQUENCE</scope>
    <source>
        <strain evidence="8">CBS 1993</strain>
    </source>
</reference>
<dbReference type="PIRSF" id="PIRSF001221">
    <property type="entry name" value="Amidase_fungi"/>
    <property type="match status" value="1"/>
</dbReference>
<reference evidence="8" key="2">
    <citation type="submission" date="2014-02" db="EMBL/GenBank/DDBJ databases">
        <title>Complete DNA sequence of /Kuraishia capsulata/ illustrates novel genomic features among budding yeasts (/Saccharomycotina/).</title>
        <authorList>
            <person name="Morales L."/>
            <person name="Noel B."/>
            <person name="Porcel B."/>
            <person name="Marcet-Houben M."/>
            <person name="Hullo M-F."/>
            <person name="Sacerdot C."/>
            <person name="Tekaia F."/>
            <person name="Leh-Louis V."/>
            <person name="Despons L."/>
            <person name="Khanna V."/>
            <person name="Aury J-M."/>
            <person name="Barbe V."/>
            <person name="Couloux A."/>
            <person name="Labadie K."/>
            <person name="Pelletier E."/>
            <person name="Souciet J-L."/>
            <person name="Boekhout T."/>
            <person name="Gabaldon T."/>
            <person name="Wincker P."/>
            <person name="Dujon B."/>
        </authorList>
    </citation>
    <scope>NUCLEOTIDE SEQUENCE</scope>
    <source>
        <strain evidence="8">CBS 1993</strain>
    </source>
</reference>
<evidence type="ECO:0000313" key="9">
    <source>
        <dbReference type="Proteomes" id="UP000019384"/>
    </source>
</evidence>
<dbReference type="InterPro" id="IPR023631">
    <property type="entry name" value="Amidase_dom"/>
</dbReference>
<dbReference type="EC" id="3.5.1.4" evidence="3"/>
<name>W6MRT5_9ASCO</name>
<dbReference type="GO" id="GO:0004040">
    <property type="term" value="F:amidase activity"/>
    <property type="evidence" value="ECO:0007669"/>
    <property type="project" value="UniProtKB-EC"/>
</dbReference>
<dbReference type="STRING" id="1382522.W6MRT5"/>
<evidence type="ECO:0000256" key="2">
    <source>
        <dbReference type="ARBA" id="ARBA00009199"/>
    </source>
</evidence>